<name>A0A484I7M8_9ARCH</name>
<evidence type="ECO:0000256" key="1">
    <source>
        <dbReference type="SAM" id="Phobius"/>
    </source>
</evidence>
<protein>
    <submittedName>
        <fullName evidence="2">Uncharacterized protein</fullName>
    </submittedName>
</protein>
<keyword evidence="3" id="KW-1185">Reference proteome</keyword>
<keyword evidence="1" id="KW-0812">Transmembrane</keyword>
<accession>A0A484I7M8</accession>
<dbReference type="EMBL" id="LR216287">
    <property type="protein sequence ID" value="VFJ13181.1"/>
    <property type="molecule type" value="Genomic_DNA"/>
</dbReference>
<dbReference type="RefSeq" id="WP_134483127.1">
    <property type="nucleotide sequence ID" value="NZ_LR216287.1"/>
</dbReference>
<dbReference type="OrthoDB" id="11367at2157"/>
<sequence length="160" mass="17757">MIPATKRMYNTYLHVHFYPFNMGRWDDNNNSYGYGGYGGGGGGSESGKKRNWLKIIRRIILIGFVVVAAIVLYVYFTTAGLNVEIIQRGGPVETVSVKLSNNNFFSITNVTVQFDGEQIQTLGNMGPFASIFVTPESGSSNFRQVMIEANNGDIQLIKTR</sequence>
<organism evidence="2 3">
    <name type="scientific">Candidatus Nitrosocosmicus franklandianus</name>
    <dbReference type="NCBI Taxonomy" id="1798806"/>
    <lineage>
        <taxon>Archaea</taxon>
        <taxon>Nitrososphaerota</taxon>
        <taxon>Nitrososphaeria</taxon>
        <taxon>Nitrososphaerales</taxon>
        <taxon>Nitrososphaeraceae</taxon>
        <taxon>Candidatus Nitrosocosmicus</taxon>
    </lineage>
</organism>
<evidence type="ECO:0000313" key="3">
    <source>
        <dbReference type="Proteomes" id="UP000294299"/>
    </source>
</evidence>
<dbReference type="KEGG" id="nfn:NFRAN_0859"/>
<keyword evidence="1" id="KW-1133">Transmembrane helix</keyword>
<gene>
    <name evidence="2" type="ORF">NFRAN_0859</name>
</gene>
<dbReference type="AlphaFoldDB" id="A0A484I7M8"/>
<keyword evidence="1" id="KW-0472">Membrane</keyword>
<evidence type="ECO:0000313" key="2">
    <source>
        <dbReference type="EMBL" id="VFJ13181.1"/>
    </source>
</evidence>
<proteinExistence type="predicted"/>
<reference evidence="2 3" key="1">
    <citation type="submission" date="2019-02" db="EMBL/GenBank/DDBJ databases">
        <authorList>
            <person name="Lehtovirta-Morley E L."/>
        </authorList>
    </citation>
    <scope>NUCLEOTIDE SEQUENCE [LARGE SCALE GENOMIC DNA]</scope>
    <source>
        <strain evidence="2">NFRAN1</strain>
    </source>
</reference>
<dbReference type="GeneID" id="39420337"/>
<feature type="transmembrane region" description="Helical" evidence="1">
    <location>
        <begin position="55"/>
        <end position="76"/>
    </location>
</feature>
<dbReference type="Proteomes" id="UP000294299">
    <property type="component" value="Chromosome NFRAN"/>
</dbReference>